<evidence type="ECO:0000256" key="2">
    <source>
        <dbReference type="ARBA" id="ARBA00004496"/>
    </source>
</evidence>
<feature type="repeat" description="WD" evidence="13">
    <location>
        <begin position="197"/>
        <end position="231"/>
    </location>
</feature>
<evidence type="ECO:0000259" key="16">
    <source>
        <dbReference type="Pfam" id="PF23953"/>
    </source>
</evidence>
<dbReference type="GO" id="GO:0006888">
    <property type="term" value="P:endoplasmic reticulum to Golgi vesicle-mediated transport"/>
    <property type="evidence" value="ECO:0007669"/>
    <property type="project" value="TreeGrafter"/>
</dbReference>
<dbReference type="EMBL" id="CAMPGE010004714">
    <property type="protein sequence ID" value="CAI2363559.1"/>
    <property type="molecule type" value="Genomic_DNA"/>
</dbReference>
<dbReference type="GO" id="GO:0000139">
    <property type="term" value="C:Golgi membrane"/>
    <property type="evidence" value="ECO:0007669"/>
    <property type="project" value="UniProtKB-SubCell"/>
</dbReference>
<evidence type="ECO:0000256" key="9">
    <source>
        <dbReference type="ARBA" id="ARBA00023034"/>
    </source>
</evidence>
<reference evidence="17" key="1">
    <citation type="submission" date="2023-07" db="EMBL/GenBank/DDBJ databases">
        <authorList>
            <consortium name="AG Swart"/>
            <person name="Singh M."/>
            <person name="Singh A."/>
            <person name="Seah K."/>
            <person name="Emmerich C."/>
        </authorList>
    </citation>
    <scope>NUCLEOTIDE SEQUENCE</scope>
    <source>
        <strain evidence="17">DP1</strain>
    </source>
</reference>
<dbReference type="FunFam" id="1.25.40.470:FF:000002">
    <property type="entry name" value="Coatomer subunit alpha"/>
    <property type="match status" value="1"/>
</dbReference>
<dbReference type="InterPro" id="IPR036322">
    <property type="entry name" value="WD40_repeat_dom_sf"/>
</dbReference>
<dbReference type="Pfam" id="PF06957">
    <property type="entry name" value="COPI_C"/>
    <property type="match status" value="2"/>
</dbReference>
<evidence type="ECO:0000256" key="7">
    <source>
        <dbReference type="ARBA" id="ARBA00022892"/>
    </source>
</evidence>
<dbReference type="Proteomes" id="UP001295684">
    <property type="component" value="Unassembled WGS sequence"/>
</dbReference>
<dbReference type="Pfam" id="PF00400">
    <property type="entry name" value="WD40"/>
    <property type="match status" value="5"/>
</dbReference>
<keyword evidence="5 13" id="KW-0853">WD repeat</keyword>
<comment type="caution">
    <text evidence="17">The sequence shown here is derived from an EMBL/GenBank/DDBJ whole genome shotgun (WGS) entry which is preliminary data.</text>
</comment>
<keyword evidence="9" id="KW-0333">Golgi apparatus</keyword>
<protein>
    <recommendedName>
        <fullName evidence="12">Beta'-coat protein</fullName>
    </recommendedName>
</protein>
<evidence type="ECO:0000256" key="6">
    <source>
        <dbReference type="ARBA" id="ARBA00022737"/>
    </source>
</evidence>
<dbReference type="Gene3D" id="1.25.40.470">
    <property type="match status" value="1"/>
</dbReference>
<dbReference type="CDD" id="cd22948">
    <property type="entry name" value="Coatomer_WDAD_alpha"/>
    <property type="match status" value="1"/>
</dbReference>
<dbReference type="SUPFAM" id="SSF51004">
    <property type="entry name" value="C-terminal (heme d1) domain of cytochrome cd1-nitrite reductase"/>
    <property type="match status" value="1"/>
</dbReference>
<dbReference type="GO" id="GO:0006891">
    <property type="term" value="P:intra-Golgi vesicle-mediated transport"/>
    <property type="evidence" value="ECO:0007669"/>
    <property type="project" value="TreeGrafter"/>
</dbReference>
<keyword evidence="8" id="KW-0653">Protein transport</keyword>
<dbReference type="Gene3D" id="2.130.10.10">
    <property type="entry name" value="YVTN repeat-like/Quinoprotein amine dehydrogenase"/>
    <property type="match status" value="1"/>
</dbReference>
<comment type="subcellular location">
    <subcellularLocation>
        <location evidence="2">Cytoplasm</location>
    </subcellularLocation>
    <subcellularLocation>
        <location evidence="1">Golgi apparatus membrane</location>
        <topology evidence="1">Peripheral membrane protein</topology>
        <orientation evidence="1">Cytoplasmic side</orientation>
    </subcellularLocation>
</comment>
<evidence type="ECO:0000256" key="12">
    <source>
        <dbReference type="ARBA" id="ARBA00032920"/>
    </source>
</evidence>
<dbReference type="PRINTS" id="PR00320">
    <property type="entry name" value="GPROTEINBRPT"/>
</dbReference>
<feature type="domain" description="Coatomer alpha subunit C-terminal" evidence="15">
    <location>
        <begin position="877"/>
        <end position="1205"/>
    </location>
</feature>
<organism evidence="17 18">
    <name type="scientific">Euplotes crassus</name>
    <dbReference type="NCBI Taxonomy" id="5936"/>
    <lineage>
        <taxon>Eukaryota</taxon>
        <taxon>Sar</taxon>
        <taxon>Alveolata</taxon>
        <taxon>Ciliophora</taxon>
        <taxon>Intramacronucleata</taxon>
        <taxon>Spirotrichea</taxon>
        <taxon>Hypotrichia</taxon>
        <taxon>Euplotida</taxon>
        <taxon>Euplotidae</taxon>
        <taxon>Moneuplotes</taxon>
    </lineage>
</organism>
<evidence type="ECO:0000259" key="15">
    <source>
        <dbReference type="Pfam" id="PF06957"/>
    </source>
</evidence>
<accession>A0AAD1UDT4</accession>
<name>A0AAD1UDT4_EUPCR</name>
<dbReference type="InterPro" id="IPR056176">
    <property type="entry name" value="TPR_COPA_B"/>
</dbReference>
<keyword evidence="4" id="KW-0963">Cytoplasm</keyword>
<dbReference type="GO" id="GO:0030126">
    <property type="term" value="C:COPI vesicle coat"/>
    <property type="evidence" value="ECO:0007669"/>
    <property type="project" value="InterPro"/>
</dbReference>
<dbReference type="GO" id="GO:0006886">
    <property type="term" value="P:intracellular protein transport"/>
    <property type="evidence" value="ECO:0007669"/>
    <property type="project" value="InterPro"/>
</dbReference>
<gene>
    <name evidence="17" type="ORF">ECRASSUSDP1_LOCUS4895</name>
</gene>
<feature type="repeat" description="WD" evidence="13">
    <location>
        <begin position="90"/>
        <end position="131"/>
    </location>
</feature>
<sequence>MLINKFEIKSKRVKGLCFHPTKPWILVSLHNGIIQLFDYRVGVIIEKFSDHEGPVRSVDFHRTQPLFTSAGDDQKIRVWDYNKKKCLFILSGHIDYIRMVKFHHELPWIISTSDDQTIRLWNWQNRSNIAVLTGHTHYVMSAEFHPEDNLILSSSLDNKVYVWDYSELKEKHQKYAGDSKKTDLMYTGTEVEVKHICEGHEKGVNFACFHPSRGLIASGADDKLIKLWRMSGSRAWELDTLKGHQNNVSCVAFHPKLDVLVSNSEDRTMKVWDLNARTCIYTLKKDTERFWVLAMHPTSNYFACGYDKGMSVFKLESERFDHARVGNQLFYVKNKVLMVEDLTNMESLPQANLEIEGKAVLNNQPCSLNYNHFDTSNHDVILNYKGDLNLSILVLMNKTLDKTSTPIQRKIESSKGAVFIAKEKICVLSKSRNLVIYLFNGRNKKIEWNTKHTLQGIFQATIGKVLLKSNNDVLLFDIAARKVVAEVQFPKITRVFWSPNMSHVALFSKDQIMICTKNLKPLCIVKETTKIKSGCFDNENGFIYSTYSHIKYLLVSDKMSEDSTSSNISGIFKATKSPVYVSGFVNGIVFYINREGKVSRETVNTSEYELKVALNKRKINEVIQILKRGQLSGNSVIQYLKEENCADIALLFEKDPKNRFSLALSSGNIQEAYKNAAEIQEKETYLQLSEQSMLQGYANVAEKSYQSLKAFNKLSFFYATQGCTSKLKRMQSIAMEMNNKNDIFENSILLGNVRDRVKLLMQSSQIALAYTTAKAHNLTDLIPLIEQEIQNRDLELVDNYTEQVEQRARKAKALLPCRPVFIEDESFTTANWPHTMLLQSNLQDTVDETETQDTFYDATATGDSSGQGISDLLEDIKEDETKDNLVGEEAAHGDDMDLLAGDLDGEDNWQDNDGIDLDEDLLGELEEDEVGADPDLADLDNEINQKEEDEVFIPPTRSNDPLLQLVSNSMVPAHHVAIGNFKEALNLLRKQIGLSNPKPLRSIFTFVHTNSKISLPTLPKFPSINSFLRTADGKNPVGIIDHEFLKKIYKEGFSEVTKGHFNEALVSFQKCLQHAVLAVATTTDEEQEIKKLINNCVEYIIAMRIELKRRDKDLTTTTIQNLELVCLMTICRMHPSHKFLALKNAMTLCYKAQNFITAAHLARSILDLESKGVFSSKPELVTQYKKYYAAFQKKGSNKVKLSFNIEEFAKIEEANGFVCCGSLTPFPETLLGNRTSGGFYKYSSSGTPEKSNIYKGSCKCPFSGAIYGPDFQGKVCEISGLTEIGADALGLCILDQRED</sequence>
<evidence type="ECO:0000256" key="3">
    <source>
        <dbReference type="ARBA" id="ARBA00022448"/>
    </source>
</evidence>
<dbReference type="SUPFAM" id="SSF50978">
    <property type="entry name" value="WD40 repeat-like"/>
    <property type="match status" value="1"/>
</dbReference>
<dbReference type="CDD" id="cd00200">
    <property type="entry name" value="WD40"/>
    <property type="match status" value="1"/>
</dbReference>
<dbReference type="PANTHER" id="PTHR19876:SF1">
    <property type="entry name" value="COATOMER SUBUNIT ALPHA"/>
    <property type="match status" value="1"/>
</dbReference>
<keyword evidence="7" id="KW-0931">ER-Golgi transport</keyword>
<evidence type="ECO:0000313" key="18">
    <source>
        <dbReference type="Proteomes" id="UP001295684"/>
    </source>
</evidence>
<keyword evidence="3" id="KW-0813">Transport</keyword>
<dbReference type="PROSITE" id="PS50082">
    <property type="entry name" value="WD_REPEATS_2"/>
    <property type="match status" value="5"/>
</dbReference>
<dbReference type="InterPro" id="IPR047312">
    <property type="entry name" value="Coatomer_alpha_WD-assoc_reg"/>
</dbReference>
<dbReference type="InterPro" id="IPR050844">
    <property type="entry name" value="Coatomer_complex_subunit"/>
</dbReference>
<dbReference type="GO" id="GO:0005198">
    <property type="term" value="F:structural molecule activity"/>
    <property type="evidence" value="ECO:0007669"/>
    <property type="project" value="InterPro"/>
</dbReference>
<evidence type="ECO:0000256" key="8">
    <source>
        <dbReference type="ARBA" id="ARBA00022927"/>
    </source>
</evidence>
<keyword evidence="18" id="KW-1185">Reference proteome</keyword>
<dbReference type="SMART" id="SM00320">
    <property type="entry name" value="WD40"/>
    <property type="match status" value="7"/>
</dbReference>
<dbReference type="InterPro" id="IPR015943">
    <property type="entry name" value="WD40/YVTN_repeat-like_dom_sf"/>
</dbReference>
<feature type="repeat" description="WD" evidence="13">
    <location>
        <begin position="132"/>
        <end position="173"/>
    </location>
</feature>
<dbReference type="Pfam" id="PF23953">
    <property type="entry name" value="TPR_COPA_B"/>
    <property type="match status" value="1"/>
</dbReference>
<evidence type="ECO:0000256" key="4">
    <source>
        <dbReference type="ARBA" id="ARBA00022490"/>
    </source>
</evidence>
<proteinExistence type="predicted"/>
<dbReference type="InterPro" id="IPR020472">
    <property type="entry name" value="WD40_PAC1"/>
</dbReference>
<dbReference type="GO" id="GO:0006890">
    <property type="term" value="P:retrograde vesicle-mediated transport, Golgi to endoplasmic reticulum"/>
    <property type="evidence" value="ECO:0007669"/>
    <property type="project" value="TreeGrafter"/>
</dbReference>
<dbReference type="InterPro" id="IPR010714">
    <property type="entry name" value="Coatomer_asu_C"/>
</dbReference>
<evidence type="ECO:0000256" key="5">
    <source>
        <dbReference type="ARBA" id="ARBA00022574"/>
    </source>
</evidence>
<dbReference type="Pfam" id="PF04053">
    <property type="entry name" value="B-prop_COPA_B_2nd"/>
    <property type="match status" value="1"/>
</dbReference>
<feature type="domain" description="COPA/B TPR" evidence="16">
    <location>
        <begin position="633"/>
        <end position="776"/>
    </location>
</feature>
<evidence type="ECO:0000256" key="11">
    <source>
        <dbReference type="ARBA" id="ARBA00025536"/>
    </source>
</evidence>
<dbReference type="InterPro" id="IPR001680">
    <property type="entry name" value="WD40_rpt"/>
</dbReference>
<feature type="domain" description="Coatomer alpha subunit C-terminal" evidence="15">
    <location>
        <begin position="1253"/>
        <end position="1294"/>
    </location>
</feature>
<dbReference type="InterPro" id="IPR011048">
    <property type="entry name" value="Haem_d1_sf"/>
</dbReference>
<keyword evidence="10" id="KW-0472">Membrane</keyword>
<feature type="repeat" description="WD" evidence="13">
    <location>
        <begin position="48"/>
        <end position="89"/>
    </location>
</feature>
<dbReference type="PANTHER" id="PTHR19876">
    <property type="entry name" value="COATOMER"/>
    <property type="match status" value="1"/>
</dbReference>
<evidence type="ECO:0000259" key="14">
    <source>
        <dbReference type="Pfam" id="PF04053"/>
    </source>
</evidence>
<keyword evidence="6" id="KW-0677">Repeat</keyword>
<dbReference type="PROSITE" id="PS50294">
    <property type="entry name" value="WD_REPEATS_REGION"/>
    <property type="match status" value="5"/>
</dbReference>
<evidence type="ECO:0000256" key="1">
    <source>
        <dbReference type="ARBA" id="ARBA00004255"/>
    </source>
</evidence>
<feature type="domain" description="COPA/B second beta-propeller" evidence="14">
    <location>
        <begin position="351"/>
        <end position="567"/>
    </location>
</feature>
<evidence type="ECO:0000313" key="17">
    <source>
        <dbReference type="EMBL" id="CAI2363559.1"/>
    </source>
</evidence>
<dbReference type="FunFam" id="2.130.10.10:FF:000016">
    <property type="entry name" value="Coatomer alpha subunit, putative"/>
    <property type="match status" value="1"/>
</dbReference>
<evidence type="ECO:0000256" key="13">
    <source>
        <dbReference type="PROSITE-ProRule" id="PRU00221"/>
    </source>
</evidence>
<comment type="function">
    <text evidence="11">The coatomer is a cytosolic protein complex that binds to dilysine motifs and reversibly associates with Golgi non-clathrin-coated vesicles, which further mediate biosynthetic protein transport from the ER, via the Golgi up to the trans Golgi network. Coatomer complex is required for budding from Golgi membranes, and is essential for the retrograde Golgi-to-ER transport of dilysine-tagged proteins.</text>
</comment>
<feature type="repeat" description="WD" evidence="13">
    <location>
        <begin position="241"/>
        <end position="282"/>
    </location>
</feature>
<evidence type="ECO:0000256" key="10">
    <source>
        <dbReference type="ARBA" id="ARBA00023136"/>
    </source>
</evidence>
<dbReference type="InterPro" id="IPR006692">
    <property type="entry name" value="Beta-prop_COPA/B_2nd"/>
</dbReference>